<organism evidence="1">
    <name type="scientific">Ophidiomyces ophidiicola</name>
    <dbReference type="NCBI Taxonomy" id="1387563"/>
    <lineage>
        <taxon>Eukaryota</taxon>
        <taxon>Fungi</taxon>
        <taxon>Dikarya</taxon>
        <taxon>Ascomycota</taxon>
        <taxon>Pezizomycotina</taxon>
        <taxon>Eurotiomycetes</taxon>
        <taxon>Eurotiomycetidae</taxon>
        <taxon>Onygenales</taxon>
        <taxon>Onygenaceae</taxon>
        <taxon>Ophidiomyces</taxon>
    </lineage>
</organism>
<proteinExistence type="predicted"/>
<dbReference type="EMBL" id="JALBCA010000005">
    <property type="protein sequence ID" value="KAI2392654.1"/>
    <property type="molecule type" value="Genomic_DNA"/>
</dbReference>
<comment type="caution">
    <text evidence="1">The sequence shown here is derived from an EMBL/GenBank/DDBJ whole genome shotgun (WGS) entry which is preliminary data.</text>
</comment>
<reference evidence="1" key="1">
    <citation type="journal article" date="2022" name="bioRxiv">
        <title>Population genetic analysis of Ophidiomyces ophidiicola, the causative agent of snake fungal disease, indicates recent introductions to the USA.</title>
        <authorList>
            <person name="Ladner J.T."/>
            <person name="Palmer J.M."/>
            <person name="Ettinger C.L."/>
            <person name="Stajich J.E."/>
            <person name="Farrell T.M."/>
            <person name="Glorioso B.M."/>
            <person name="Lawson B."/>
            <person name="Price S.J."/>
            <person name="Stengle A.G."/>
            <person name="Grear D.A."/>
            <person name="Lorch J.M."/>
        </authorList>
    </citation>
    <scope>NUCLEOTIDE SEQUENCE</scope>
    <source>
        <strain evidence="1">NWHC 24266-5</strain>
    </source>
</reference>
<accession>A0ACB8V4D2</accession>
<sequence>MSEAQKPVETAPVAPVVAEVAPVVEPAAPVTDAAAAAAAPATEAPKDITVEPEVPAKDEVKAEITPATDGTLGHKAPGLVKSLRFAKRYFWFSDDAVEAGNLSHYLQNEKLSVAHPTAAWASQTGKGLLFFAKRPEDKTHPTGIINLAEISDVVKEGVNELSFKWNGHKHAFQASSADERDSWVVALEKNSTEGKAAKEGLVDSEAYKAELEKFTKPGAAVVAPSSPKKSLEARAKDVVKKVEGEVKAKSRSQSRKRASIFGAILGKKEDTEAKKEEKAEGEEVKKVEAEPTPEEPAVAVAPAAVAATTEAAPVTEPAEVTPAVEDKTEEAPKRPEIKAKRNSMFGTLFQKVTSQGHGKADKEPAIKAPETTVSSTAPQLDDPVHPATAEPIQPESVIQPEATTEPAKEVQEETATSPSSIKGGFLNFMKKNEDKKEAKSEEKAEKKAEESPAEEPAAATSEPAPGATLKERRRTSFFGNFGTKREKKVETSEGEPTEASEPPKVRSPSIPRLGGLFRKPSKAVKKEKEPAVAAEGEASTEVAPAAAVTETVKDTTAAVNGTEEPENKPAPATAPVAQPVQAAA</sequence>
<name>A0ACB8V4D2_9EURO</name>
<evidence type="ECO:0000313" key="1">
    <source>
        <dbReference type="EMBL" id="KAI2392654.1"/>
    </source>
</evidence>
<protein>
    <submittedName>
        <fullName evidence="1">Uncharacterized protein</fullName>
    </submittedName>
</protein>
<gene>
    <name evidence="1" type="ORF">LOY88_000450</name>
</gene>